<dbReference type="InterPro" id="IPR032053">
    <property type="entry name" value="Ribosomal_mS34"/>
</dbReference>
<dbReference type="EMBL" id="JANBPT010001091">
    <property type="protein sequence ID" value="KAJ1910135.1"/>
    <property type="molecule type" value="Genomic_DNA"/>
</dbReference>
<dbReference type="Proteomes" id="UP001150569">
    <property type="component" value="Unassembled WGS sequence"/>
</dbReference>
<evidence type="ECO:0000313" key="2">
    <source>
        <dbReference type="Proteomes" id="UP001150569"/>
    </source>
</evidence>
<comment type="caution">
    <text evidence="1">The sequence shown here is derived from an EMBL/GenBank/DDBJ whole genome shotgun (WGS) entry which is preliminary data.</text>
</comment>
<dbReference type="GO" id="GO:0005739">
    <property type="term" value="C:mitochondrion"/>
    <property type="evidence" value="ECO:0007669"/>
    <property type="project" value="InterPro"/>
</dbReference>
<protein>
    <submittedName>
        <fullName evidence="1">Uncharacterized protein</fullName>
    </submittedName>
</protein>
<dbReference type="AlphaFoldDB" id="A0A9W7ZIS6"/>
<dbReference type="OrthoDB" id="5518223at2759"/>
<gene>
    <name evidence="1" type="ORF">IWQ60_010820</name>
</gene>
<proteinExistence type="predicted"/>
<reference evidence="1" key="1">
    <citation type="submission" date="2022-07" db="EMBL/GenBank/DDBJ databases">
        <title>Phylogenomic reconstructions and comparative analyses of Kickxellomycotina fungi.</title>
        <authorList>
            <person name="Reynolds N.K."/>
            <person name="Stajich J.E."/>
            <person name="Barry K."/>
            <person name="Grigoriev I.V."/>
            <person name="Crous P."/>
            <person name="Smith M.E."/>
        </authorList>
    </citation>
    <scope>NUCLEOTIDE SEQUENCE</scope>
    <source>
        <strain evidence="1">RSA 861</strain>
    </source>
</reference>
<accession>A0A9W7ZIS6</accession>
<evidence type="ECO:0000313" key="1">
    <source>
        <dbReference type="EMBL" id="KAJ1910135.1"/>
    </source>
</evidence>
<name>A0A9W7ZIS6_9FUNG</name>
<dbReference type="GO" id="GO:0003735">
    <property type="term" value="F:structural constituent of ribosome"/>
    <property type="evidence" value="ECO:0007669"/>
    <property type="project" value="InterPro"/>
</dbReference>
<organism evidence="1 2">
    <name type="scientific">Tieghemiomyces parasiticus</name>
    <dbReference type="NCBI Taxonomy" id="78921"/>
    <lineage>
        <taxon>Eukaryota</taxon>
        <taxon>Fungi</taxon>
        <taxon>Fungi incertae sedis</taxon>
        <taxon>Zoopagomycota</taxon>
        <taxon>Kickxellomycotina</taxon>
        <taxon>Dimargaritomycetes</taxon>
        <taxon>Dimargaritales</taxon>
        <taxon>Dimargaritaceae</taxon>
        <taxon>Tieghemiomyces</taxon>
    </lineage>
</organism>
<dbReference type="Pfam" id="PF16053">
    <property type="entry name" value="MRP-S34"/>
    <property type="match status" value="1"/>
</dbReference>
<sequence>MSAVVREIYRKHGTPPVAKIFTGHPLLAQMLNVFKGRGVGREVIPAAWVGTARNDCYVVVSKVEVAKGLKSGRVWGTQYWHGKPASKSNHRIRTGSMTWTVRDLPRPKCLP</sequence>
<keyword evidence="2" id="KW-1185">Reference proteome</keyword>